<proteinExistence type="predicted"/>
<evidence type="ECO:0000256" key="1">
    <source>
        <dbReference type="SAM" id="Phobius"/>
    </source>
</evidence>
<keyword evidence="3" id="KW-1185">Reference proteome</keyword>
<dbReference type="EMBL" id="CAXLJM020000065">
    <property type="protein sequence ID" value="CAL8121138.1"/>
    <property type="molecule type" value="Genomic_DNA"/>
</dbReference>
<protein>
    <submittedName>
        <fullName evidence="2">Uncharacterized protein</fullName>
    </submittedName>
</protein>
<gene>
    <name evidence="2" type="ORF">ODALV1_LOCUS19237</name>
</gene>
<sequence>MLLRFENVTISDGMYRYSNTYNVILSSLSHSEPSTSAAKTVYNFLDILSPTRSLFLFVTLDSGDILVSMRYVHDLSFRISDVTSIFPALKAIVSIPSTAGCDKIVRKTAVTIICNSYCKTQTVSIQDSNLFSLPFVSLHKRLFNNANSKVLPGLAKDIFGYARVAARMPKICLLLVKSLNSACRADIMSLLILAEQHNITLELRKSNLPLLALHQILANYTTLEHIAYVSYLFLRAPPASLTNQIILESYDAIVFFYCASMSRNTTYGGCEGSVWYEPFTLRVWASICVTFIAASFCIQIDRRNVKNFISILQLFASALGHQNWEIKRYTIAVFTIPFLFSLYGNSLLSIVAVVLPPQGIKTVKELLDSNYKILVNPALYTSPPKEVFEFDFKLQHIWEYIDDAFHFVNITLNQEIYSLMASNGNKFAITSDLSFSEPIFEYMKFYVGLMNPASICFQLKQTMNPRRVFWKVNTENSFWVKRTQGKIVEAGLFSQWNRWSTWRYLLRLRKLRNSTENHQKPEYIDMGRFQCIILVCVGVIGICAIVLLIEIYLAWPARFKRVRLGMLRPMNLNI</sequence>
<evidence type="ECO:0000313" key="2">
    <source>
        <dbReference type="EMBL" id="CAL8121138.1"/>
    </source>
</evidence>
<keyword evidence="1" id="KW-1133">Transmembrane helix</keyword>
<keyword evidence="1" id="KW-0812">Transmembrane</keyword>
<organism evidence="2 3">
    <name type="scientific">Orchesella dallaii</name>
    <dbReference type="NCBI Taxonomy" id="48710"/>
    <lineage>
        <taxon>Eukaryota</taxon>
        <taxon>Metazoa</taxon>
        <taxon>Ecdysozoa</taxon>
        <taxon>Arthropoda</taxon>
        <taxon>Hexapoda</taxon>
        <taxon>Collembola</taxon>
        <taxon>Entomobryomorpha</taxon>
        <taxon>Entomobryoidea</taxon>
        <taxon>Orchesellidae</taxon>
        <taxon>Orchesellinae</taxon>
        <taxon>Orchesella</taxon>
    </lineage>
</organism>
<feature type="transmembrane region" description="Helical" evidence="1">
    <location>
        <begin position="531"/>
        <end position="555"/>
    </location>
</feature>
<feature type="transmembrane region" description="Helical" evidence="1">
    <location>
        <begin position="330"/>
        <end position="355"/>
    </location>
</feature>
<comment type="caution">
    <text evidence="2">The sequence shown here is derived from an EMBL/GenBank/DDBJ whole genome shotgun (WGS) entry which is preliminary data.</text>
</comment>
<name>A0ABP1R621_9HEXA</name>
<evidence type="ECO:0000313" key="3">
    <source>
        <dbReference type="Proteomes" id="UP001642540"/>
    </source>
</evidence>
<accession>A0ABP1R621</accession>
<dbReference type="Proteomes" id="UP001642540">
    <property type="component" value="Unassembled WGS sequence"/>
</dbReference>
<reference evidence="2 3" key="1">
    <citation type="submission" date="2024-08" db="EMBL/GenBank/DDBJ databases">
        <authorList>
            <person name="Cucini C."/>
            <person name="Frati F."/>
        </authorList>
    </citation>
    <scope>NUCLEOTIDE SEQUENCE [LARGE SCALE GENOMIC DNA]</scope>
</reference>
<keyword evidence="1" id="KW-0472">Membrane</keyword>